<accession>U5L991</accession>
<dbReference type="AlphaFoldDB" id="U5L991"/>
<protein>
    <submittedName>
        <fullName evidence="1">Uncharacterized protein</fullName>
    </submittedName>
</protein>
<dbReference type="HOGENOM" id="CLU_3247271_0_0_9"/>
<dbReference type="KEGG" id="bif:N288_12545"/>
<gene>
    <name evidence="1" type="ORF">N288_12545</name>
</gene>
<organism evidence="1 2">
    <name type="scientific">Bacillus infantis NRRL B-14911</name>
    <dbReference type="NCBI Taxonomy" id="1367477"/>
    <lineage>
        <taxon>Bacteria</taxon>
        <taxon>Bacillati</taxon>
        <taxon>Bacillota</taxon>
        <taxon>Bacilli</taxon>
        <taxon>Bacillales</taxon>
        <taxon>Bacillaceae</taxon>
        <taxon>Bacillus</taxon>
    </lineage>
</organism>
<dbReference type="Proteomes" id="UP000017805">
    <property type="component" value="Chromosome"/>
</dbReference>
<name>U5L991_9BACI</name>
<reference evidence="1 2" key="1">
    <citation type="submission" date="2013-07" db="EMBL/GenBank/DDBJ databases">
        <title>Complete genome sequence of Bacillus infantis NRRL B-14911 that has potential to induce cardiac disease by antigenic mimicry.</title>
        <authorList>
            <person name="Massilamany C."/>
            <person name="Smith T.P.L."/>
            <person name="Loy J.D."/>
            <person name="Barletta R."/>
            <person name="Reddy J."/>
        </authorList>
    </citation>
    <scope>NUCLEOTIDE SEQUENCE [LARGE SCALE GENOMIC DNA]</scope>
    <source>
        <strain evidence="1 2">NRRL B-14911</strain>
    </source>
</reference>
<sequence length="42" mass="4797">MDKELSELLQNLEDKGLKKEALKKHLSAESISLMQTILLLLM</sequence>
<evidence type="ECO:0000313" key="2">
    <source>
        <dbReference type="Proteomes" id="UP000017805"/>
    </source>
</evidence>
<dbReference type="PATRIC" id="fig|1367477.3.peg.2451"/>
<evidence type="ECO:0000313" key="1">
    <source>
        <dbReference type="EMBL" id="AGX04414.1"/>
    </source>
</evidence>
<proteinExistence type="predicted"/>
<dbReference type="EMBL" id="CP006643">
    <property type="protein sequence ID" value="AGX04414.1"/>
    <property type="molecule type" value="Genomic_DNA"/>
</dbReference>
<keyword evidence="2" id="KW-1185">Reference proteome</keyword>